<dbReference type="Proteomes" id="UP000006514">
    <property type="component" value="Unassembled WGS sequence"/>
</dbReference>
<feature type="region of interest" description="Disordered" evidence="1">
    <location>
        <begin position="342"/>
        <end position="451"/>
    </location>
</feature>
<sequence>MPSFDVDQATSLSAELLGLWARPKDGDVFVVGVSAQICPPSTSAAPQTHEFRAVFFAETVHEARLMLMTWKFFAQTHNIQIFMPVKSVSLARNGDPGSLQTFAFGEREGQFLASFSASTSIPQLPPDEFPRRWNHLAPHLAWIERRDLHRELHKGHIVAYVFQPHDWDAVSPGSIYGRIAIDLLARLKEAFYEIHLLVLPLLARARTHHILPTRTISETMRLLSDLETLNSTFWESARLVTRVQRGIAELLAFRLFRLDVQHHVGDQHFVSDRIFNYVGVFTTDEAMANMLHRLGVPVFGILRGLPKSVARSSVVDAVSWKTMAESQPIDSLEAGEWNQAEQTVMGGSRRSVPSARSSHRRPPSSPKRSERGRSPIRESSRQSSARSRSPSRASRTTQSRSRTSGSRRDSSPERMSNYPRYLLHERPRMADEKRRQHPDAPDRWHPRTWSTDPGHQASVDFKLPDWAPQLPQWLTEIARSVDRSITREWRLSAVDTAHAVPQELFTRPLEYMLPPLHLLLKHEKRFLYVIRAWASLRDFWLRRIMDVDTHGLPASTWRKILDDKYHIDKELASWLEARGEPPDPAVDHGDSDVPMMDELTPTQRDTLQKRVSSLASTLRAEIAQHQTQGPAAGVSVRYTRIPVAGEDLPSASTRDAVEPETWRQLVPLVDVFYETRSRCLVLMDETSFSEATAAPTRWHEYWDYEQARIILFNHASRVPDEHDGPHEGEILLHDAALSWHQSRDDVCGVGIPSRAMWCASGNLVTDDAGKLVKFSQSTPRAQATDSGSRSDRERLISETGAVEAEGGQGAPSLRSHRTAPPPDPVYGYARKLPNGFEITHFVIRHHVLAPSDLARAEVRAFLIWELEEAGFRFQLRRTDSHVLKSMGIWTEEIQVERDAIIQQCWGGSDGFVPSGMGIPAQTDPDPRKRVASIYNFWKLVRAWPRVRDVSNLRQYTQYEGLSMEQLVDIEHEVWKFYAQTFYDYFGILPTLPKLMPRNPFVDAET</sequence>
<gene>
    <name evidence="2" type="ORF">AURDEDRAFT_176451</name>
</gene>
<feature type="compositionally biased region" description="Low complexity" evidence="1">
    <location>
        <begin position="381"/>
        <end position="404"/>
    </location>
</feature>
<protein>
    <submittedName>
        <fullName evidence="2">Uncharacterized protein</fullName>
    </submittedName>
</protein>
<dbReference type="eggNOG" id="ENOG502R18F">
    <property type="taxonomic scope" value="Eukaryota"/>
</dbReference>
<feature type="compositionally biased region" description="Basic and acidic residues" evidence="1">
    <location>
        <begin position="367"/>
        <end position="380"/>
    </location>
</feature>
<dbReference type="KEGG" id="adl:AURDEDRAFT_176451"/>
<feature type="region of interest" description="Disordered" evidence="1">
    <location>
        <begin position="799"/>
        <end position="824"/>
    </location>
</feature>
<feature type="region of interest" description="Disordered" evidence="1">
    <location>
        <begin position="775"/>
        <end position="794"/>
    </location>
</feature>
<feature type="compositionally biased region" description="Polar residues" evidence="1">
    <location>
        <begin position="775"/>
        <end position="787"/>
    </location>
</feature>
<evidence type="ECO:0000313" key="2">
    <source>
        <dbReference type="EMBL" id="EJD34505.1"/>
    </source>
</evidence>
<keyword evidence="3" id="KW-1185">Reference proteome</keyword>
<dbReference type="InParanoid" id="J0WPY2"/>
<evidence type="ECO:0000256" key="1">
    <source>
        <dbReference type="SAM" id="MobiDB-lite"/>
    </source>
</evidence>
<proteinExistence type="predicted"/>
<name>J0WPY2_AURST</name>
<feature type="compositionally biased region" description="Basic and acidic residues" evidence="1">
    <location>
        <begin position="422"/>
        <end position="445"/>
    </location>
</feature>
<reference evidence="3" key="1">
    <citation type="journal article" date="2012" name="Science">
        <title>The Paleozoic origin of enzymatic lignin decomposition reconstructed from 31 fungal genomes.</title>
        <authorList>
            <person name="Floudas D."/>
            <person name="Binder M."/>
            <person name="Riley R."/>
            <person name="Barry K."/>
            <person name="Blanchette R.A."/>
            <person name="Henrissat B."/>
            <person name="Martinez A.T."/>
            <person name="Otillar R."/>
            <person name="Spatafora J.W."/>
            <person name="Yadav J.S."/>
            <person name="Aerts A."/>
            <person name="Benoit I."/>
            <person name="Boyd A."/>
            <person name="Carlson A."/>
            <person name="Copeland A."/>
            <person name="Coutinho P.M."/>
            <person name="de Vries R.P."/>
            <person name="Ferreira P."/>
            <person name="Findley K."/>
            <person name="Foster B."/>
            <person name="Gaskell J."/>
            <person name="Glotzer D."/>
            <person name="Gorecki P."/>
            <person name="Heitman J."/>
            <person name="Hesse C."/>
            <person name="Hori C."/>
            <person name="Igarashi K."/>
            <person name="Jurgens J.A."/>
            <person name="Kallen N."/>
            <person name="Kersten P."/>
            <person name="Kohler A."/>
            <person name="Kuees U."/>
            <person name="Kumar T.K.A."/>
            <person name="Kuo A."/>
            <person name="LaButti K."/>
            <person name="Larrondo L.F."/>
            <person name="Lindquist E."/>
            <person name="Ling A."/>
            <person name="Lombard V."/>
            <person name="Lucas S."/>
            <person name="Lundell T."/>
            <person name="Martin R."/>
            <person name="McLaughlin D.J."/>
            <person name="Morgenstern I."/>
            <person name="Morin E."/>
            <person name="Murat C."/>
            <person name="Nagy L.G."/>
            <person name="Nolan M."/>
            <person name="Ohm R.A."/>
            <person name="Patyshakuliyeva A."/>
            <person name="Rokas A."/>
            <person name="Ruiz-Duenas F.J."/>
            <person name="Sabat G."/>
            <person name="Salamov A."/>
            <person name="Samejima M."/>
            <person name="Schmutz J."/>
            <person name="Slot J.C."/>
            <person name="St John F."/>
            <person name="Stenlid J."/>
            <person name="Sun H."/>
            <person name="Sun S."/>
            <person name="Syed K."/>
            <person name="Tsang A."/>
            <person name="Wiebenga A."/>
            <person name="Young D."/>
            <person name="Pisabarro A."/>
            <person name="Eastwood D.C."/>
            <person name="Martin F."/>
            <person name="Cullen D."/>
            <person name="Grigoriev I.V."/>
            <person name="Hibbett D.S."/>
        </authorList>
    </citation>
    <scope>NUCLEOTIDE SEQUENCE [LARGE SCALE GENOMIC DNA]</scope>
    <source>
        <strain evidence="3">TFB10046</strain>
    </source>
</reference>
<evidence type="ECO:0000313" key="3">
    <source>
        <dbReference type="Proteomes" id="UP000006514"/>
    </source>
</evidence>
<accession>J0WPY2</accession>
<organism evidence="2 3">
    <name type="scientific">Auricularia subglabra (strain TFB-10046 / SS5)</name>
    <name type="common">White-rot fungus</name>
    <name type="synonym">Auricularia delicata (strain TFB10046)</name>
    <dbReference type="NCBI Taxonomy" id="717982"/>
    <lineage>
        <taxon>Eukaryota</taxon>
        <taxon>Fungi</taxon>
        <taxon>Dikarya</taxon>
        <taxon>Basidiomycota</taxon>
        <taxon>Agaricomycotina</taxon>
        <taxon>Agaricomycetes</taxon>
        <taxon>Auriculariales</taxon>
        <taxon>Auriculariaceae</taxon>
        <taxon>Auricularia</taxon>
    </lineage>
</organism>
<dbReference type="EMBL" id="JH687941">
    <property type="protein sequence ID" value="EJD34505.1"/>
    <property type="molecule type" value="Genomic_DNA"/>
</dbReference>
<dbReference type="AlphaFoldDB" id="J0WPY2"/>